<dbReference type="SMART" id="SM00421">
    <property type="entry name" value="HTH_LUXR"/>
    <property type="match status" value="1"/>
</dbReference>
<evidence type="ECO:0000259" key="8">
    <source>
        <dbReference type="PROSITE" id="PS50110"/>
    </source>
</evidence>
<dbReference type="SUPFAM" id="SSF55781">
    <property type="entry name" value="GAF domain-like"/>
    <property type="match status" value="1"/>
</dbReference>
<feature type="domain" description="HTH luxR-type" evidence="7">
    <location>
        <begin position="369"/>
        <end position="434"/>
    </location>
</feature>
<dbReference type="EMBL" id="SOFE01000014">
    <property type="protein sequence ID" value="TFB85114.1"/>
    <property type="molecule type" value="Genomic_DNA"/>
</dbReference>
<dbReference type="CDD" id="cd06170">
    <property type="entry name" value="LuxR_C_like"/>
    <property type="match status" value="1"/>
</dbReference>
<keyword evidence="2" id="KW-0808">Transferase</keyword>
<dbReference type="InterPro" id="IPR058245">
    <property type="entry name" value="NreC/VraR/RcsB-like_REC"/>
</dbReference>
<dbReference type="PANTHER" id="PTHR43214:SF42">
    <property type="entry name" value="TRANSCRIPTIONAL REGULATORY PROTEIN DESR"/>
    <property type="match status" value="1"/>
</dbReference>
<keyword evidence="3" id="KW-0418">Kinase</keyword>
<dbReference type="InterPro" id="IPR029016">
    <property type="entry name" value="GAF-like_dom_sf"/>
</dbReference>
<evidence type="ECO:0000256" key="3">
    <source>
        <dbReference type="ARBA" id="ARBA00022777"/>
    </source>
</evidence>
<dbReference type="GO" id="GO:0000160">
    <property type="term" value="P:phosphorelay signal transduction system"/>
    <property type="evidence" value="ECO:0007669"/>
    <property type="project" value="InterPro"/>
</dbReference>
<evidence type="ECO:0000256" key="5">
    <source>
        <dbReference type="PROSITE-ProRule" id="PRU00169"/>
    </source>
</evidence>
<protein>
    <submittedName>
        <fullName evidence="9 10">Response regulator</fullName>
    </submittedName>
</protein>
<evidence type="ECO:0000256" key="2">
    <source>
        <dbReference type="ARBA" id="ARBA00022679"/>
    </source>
</evidence>
<dbReference type="GO" id="GO:0003677">
    <property type="term" value="F:DNA binding"/>
    <property type="evidence" value="ECO:0007669"/>
    <property type="project" value="UniProtKB-KW"/>
</dbReference>
<dbReference type="RefSeq" id="WP_092448104.1">
    <property type="nucleotide sequence ID" value="NZ_BKAC01000010.1"/>
</dbReference>
<keyword evidence="11" id="KW-1185">Reference proteome</keyword>
<dbReference type="InterPro" id="IPR001789">
    <property type="entry name" value="Sig_transdc_resp-reg_receiver"/>
</dbReference>
<accession>A0A1I2Y1R1</accession>
<feature type="region of interest" description="Disordered" evidence="6">
    <location>
        <begin position="1"/>
        <end position="22"/>
    </location>
</feature>
<dbReference type="Gene3D" id="3.40.50.2300">
    <property type="match status" value="1"/>
</dbReference>
<dbReference type="SMART" id="SM00448">
    <property type="entry name" value="REC"/>
    <property type="match status" value="1"/>
</dbReference>
<gene>
    <name evidence="10" type="ORF">E3O11_08760</name>
    <name evidence="9" type="ORF">SAMN05216274_101300</name>
</gene>
<feature type="domain" description="Response regulatory" evidence="8">
    <location>
        <begin position="231"/>
        <end position="353"/>
    </location>
</feature>
<organism evidence="10 12">
    <name type="scientific">Cryobacterium levicorallinum</name>
    <dbReference type="NCBI Taxonomy" id="995038"/>
    <lineage>
        <taxon>Bacteria</taxon>
        <taxon>Bacillati</taxon>
        <taxon>Actinomycetota</taxon>
        <taxon>Actinomycetes</taxon>
        <taxon>Micrococcales</taxon>
        <taxon>Microbacteriaceae</taxon>
        <taxon>Cryobacterium</taxon>
    </lineage>
</organism>
<evidence type="ECO:0000313" key="11">
    <source>
        <dbReference type="Proteomes" id="UP000199681"/>
    </source>
</evidence>
<dbReference type="EMBL" id="FOPW01000001">
    <property type="protein sequence ID" value="SFH19708.1"/>
    <property type="molecule type" value="Genomic_DNA"/>
</dbReference>
<name>A0A1I2Y1R1_9MICO</name>
<keyword evidence="1 5" id="KW-0597">Phosphoprotein</keyword>
<dbReference type="InterPro" id="IPR016032">
    <property type="entry name" value="Sig_transdc_resp-reg_C-effctor"/>
</dbReference>
<dbReference type="PROSITE" id="PS50043">
    <property type="entry name" value="HTH_LUXR_2"/>
    <property type="match status" value="1"/>
</dbReference>
<reference evidence="10 12" key="2">
    <citation type="submission" date="2019-03" db="EMBL/GenBank/DDBJ databases">
        <title>Genomics of glacier-inhabiting Cryobacterium strains.</title>
        <authorList>
            <person name="Liu Q."/>
            <person name="Xin Y.-H."/>
        </authorList>
    </citation>
    <scope>NUCLEOTIDE SEQUENCE [LARGE SCALE GENOMIC DNA]</scope>
    <source>
        <strain evidence="10 12">Hh34</strain>
    </source>
</reference>
<evidence type="ECO:0000313" key="10">
    <source>
        <dbReference type="EMBL" id="TFB85114.1"/>
    </source>
</evidence>
<evidence type="ECO:0000256" key="1">
    <source>
        <dbReference type="ARBA" id="ARBA00022553"/>
    </source>
</evidence>
<feature type="modified residue" description="4-aspartylphosphate" evidence="5">
    <location>
        <position position="283"/>
    </location>
</feature>
<dbReference type="SMART" id="SM00065">
    <property type="entry name" value="GAF"/>
    <property type="match status" value="1"/>
</dbReference>
<dbReference type="CDD" id="cd17535">
    <property type="entry name" value="REC_NarL-like"/>
    <property type="match status" value="1"/>
</dbReference>
<dbReference type="InterPro" id="IPR003018">
    <property type="entry name" value="GAF"/>
</dbReference>
<keyword evidence="4 9" id="KW-0238">DNA-binding</keyword>
<dbReference type="PROSITE" id="PS50110">
    <property type="entry name" value="RESPONSE_REGULATORY"/>
    <property type="match status" value="1"/>
</dbReference>
<evidence type="ECO:0000313" key="12">
    <source>
        <dbReference type="Proteomes" id="UP000297963"/>
    </source>
</evidence>
<dbReference type="PANTHER" id="PTHR43214">
    <property type="entry name" value="TWO-COMPONENT RESPONSE REGULATOR"/>
    <property type="match status" value="1"/>
</dbReference>
<proteinExistence type="predicted"/>
<evidence type="ECO:0000259" key="7">
    <source>
        <dbReference type="PROSITE" id="PS50043"/>
    </source>
</evidence>
<sequence>MGPTPTHLPTPRNAPRSQTDEPGDEVALFLATGPAGDTGLGPLLERILLRAAQLLGCAMGSICTIDETAQVYRKEVDLGDECRAGQVFSLDEGVTGAVVRAGGSVVFSEYSKVPGGHLGRDDARYQRPVIGVPIRLPSGVIGACVVFANTSERLFTSQDARILERFAAQAAAAIADFRLHTVAIEVNINLAEFHTSERAALAHRFGLPGGDDPCRPTHVSIGRLTETHPPRVLVMHERPVIRAGLVHLLTQEGTGIQVIAECGDAAGALAAARYLQPDVVVTDIDLVDLPGTDLPDTDLIEALARTSPGTAVVLLVGDPHDERIRRAAHSGARGFLNRSAEGHSLVRAVDSAVAGDAVLSRSLLEMWGEPADPALLTSREREVRRLVEGGLRDKQIGTELGISVKTVEKHVGTILRKTGAANRTMLAGLAHPHHS</sequence>
<dbReference type="GO" id="GO:0016301">
    <property type="term" value="F:kinase activity"/>
    <property type="evidence" value="ECO:0007669"/>
    <property type="project" value="UniProtKB-KW"/>
</dbReference>
<dbReference type="InterPro" id="IPR011006">
    <property type="entry name" value="CheY-like_superfamily"/>
</dbReference>
<dbReference type="STRING" id="995038.SAMN05216274_101300"/>
<evidence type="ECO:0000313" key="9">
    <source>
        <dbReference type="EMBL" id="SFH19708.1"/>
    </source>
</evidence>
<reference evidence="9 11" key="1">
    <citation type="submission" date="2016-10" db="EMBL/GenBank/DDBJ databases">
        <authorList>
            <person name="Varghese N."/>
            <person name="Submissions S."/>
        </authorList>
    </citation>
    <scope>NUCLEOTIDE SEQUENCE [LARGE SCALE GENOMIC DNA]</scope>
    <source>
        <strain evidence="9 11">GMCC 1.11211</strain>
    </source>
</reference>
<dbReference type="InterPro" id="IPR000792">
    <property type="entry name" value="Tscrpt_reg_LuxR_C"/>
</dbReference>
<dbReference type="PRINTS" id="PR00038">
    <property type="entry name" value="HTHLUXR"/>
</dbReference>
<evidence type="ECO:0000256" key="6">
    <source>
        <dbReference type="SAM" id="MobiDB-lite"/>
    </source>
</evidence>
<dbReference type="Pfam" id="PF00072">
    <property type="entry name" value="Response_reg"/>
    <property type="match status" value="1"/>
</dbReference>
<dbReference type="AlphaFoldDB" id="A0A1I2Y1R1"/>
<dbReference type="GO" id="GO:0006355">
    <property type="term" value="P:regulation of DNA-templated transcription"/>
    <property type="evidence" value="ECO:0007669"/>
    <property type="project" value="InterPro"/>
</dbReference>
<dbReference type="SUPFAM" id="SSF52172">
    <property type="entry name" value="CheY-like"/>
    <property type="match status" value="1"/>
</dbReference>
<dbReference type="Proteomes" id="UP000199681">
    <property type="component" value="Unassembled WGS sequence"/>
</dbReference>
<dbReference type="Pfam" id="PF13185">
    <property type="entry name" value="GAF_2"/>
    <property type="match status" value="1"/>
</dbReference>
<dbReference type="InterPro" id="IPR039420">
    <property type="entry name" value="WalR-like"/>
</dbReference>
<evidence type="ECO:0000256" key="4">
    <source>
        <dbReference type="ARBA" id="ARBA00023125"/>
    </source>
</evidence>
<comment type="caution">
    <text evidence="10">The sequence shown here is derived from an EMBL/GenBank/DDBJ whole genome shotgun (WGS) entry which is preliminary data.</text>
</comment>
<dbReference type="SUPFAM" id="SSF46894">
    <property type="entry name" value="C-terminal effector domain of the bipartite response regulators"/>
    <property type="match status" value="1"/>
</dbReference>
<dbReference type="Gene3D" id="3.30.450.40">
    <property type="match status" value="1"/>
</dbReference>
<dbReference type="Pfam" id="PF00196">
    <property type="entry name" value="GerE"/>
    <property type="match status" value="1"/>
</dbReference>
<dbReference type="Proteomes" id="UP000297963">
    <property type="component" value="Unassembled WGS sequence"/>
</dbReference>